<sequence>MNEQALQIYTKHVETEVTEFLKSIDEEQLNRARQLIGAAKEQHGRLHITGIGKPSHVAEYMCALFSSTGTPCYFLDGTEAVHGSAGQVLPEDVVIAISNSGNTIELQNTVEALQRMGVKIISVTGNLSSWLAKNAEAVLFAGVQNEGDDTNKPPRLSIVAEIIVLQCLSILLQEDTAFTMEKYAMWHPGGALGAQAREEVGHA</sequence>
<dbReference type="EMBL" id="UGIF01000002">
    <property type="protein sequence ID" value="STP30910.1"/>
    <property type="molecule type" value="Genomic_DNA"/>
</dbReference>
<dbReference type="Proteomes" id="UP000254070">
    <property type="component" value="Unassembled WGS sequence"/>
</dbReference>
<evidence type="ECO:0000259" key="1">
    <source>
        <dbReference type="PROSITE" id="PS51464"/>
    </source>
</evidence>
<reference evidence="2 3" key="1">
    <citation type="submission" date="2018-06" db="EMBL/GenBank/DDBJ databases">
        <authorList>
            <consortium name="Pathogen Informatics"/>
            <person name="Doyle S."/>
        </authorList>
    </citation>
    <scope>NUCLEOTIDE SEQUENCE [LARGE SCALE GENOMIC DNA]</scope>
    <source>
        <strain evidence="2 3">NCTC8129</strain>
    </source>
</reference>
<name>A0A377KNZ4_9ENTE</name>
<dbReference type="RefSeq" id="WP_005875992.1">
    <property type="nucleotide sequence ID" value="NZ_CABGJE010000040.1"/>
</dbReference>
<proteinExistence type="predicted"/>
<dbReference type="EC" id="5.3.1.13" evidence="2"/>
<dbReference type="PANTHER" id="PTHR38418">
    <property type="entry name" value="SUGAR ISOMERASE, KPSF/GUTQ (AFU_ORTHOLOGUE AFUA_6G08860)"/>
    <property type="match status" value="1"/>
</dbReference>
<dbReference type="Pfam" id="PF01380">
    <property type="entry name" value="SIS"/>
    <property type="match status" value="1"/>
</dbReference>
<gene>
    <name evidence="2" type="primary">kdsD</name>
    <name evidence="2" type="ORF">NCTC8129_03167</name>
</gene>
<dbReference type="SUPFAM" id="SSF53697">
    <property type="entry name" value="SIS domain"/>
    <property type="match status" value="1"/>
</dbReference>
<dbReference type="InterPro" id="IPR046348">
    <property type="entry name" value="SIS_dom_sf"/>
</dbReference>
<dbReference type="PROSITE" id="PS51464">
    <property type="entry name" value="SIS"/>
    <property type="match status" value="1"/>
</dbReference>
<dbReference type="GO" id="GO:1901135">
    <property type="term" value="P:carbohydrate derivative metabolic process"/>
    <property type="evidence" value="ECO:0007669"/>
    <property type="project" value="InterPro"/>
</dbReference>
<accession>A0A377KNZ4</accession>
<feature type="domain" description="SIS" evidence="1">
    <location>
        <begin position="32"/>
        <end position="178"/>
    </location>
</feature>
<dbReference type="GO" id="GO:0097367">
    <property type="term" value="F:carbohydrate derivative binding"/>
    <property type="evidence" value="ECO:0007669"/>
    <property type="project" value="InterPro"/>
</dbReference>
<evidence type="ECO:0000313" key="3">
    <source>
        <dbReference type="Proteomes" id="UP000254070"/>
    </source>
</evidence>
<dbReference type="PANTHER" id="PTHR38418:SF2">
    <property type="entry name" value="SUGAR ISOMERASE, KPSF_GUTQ (AFU_ORTHOLOGUE AFUA_6G08860)"/>
    <property type="match status" value="1"/>
</dbReference>
<dbReference type="InterPro" id="IPR035474">
    <property type="entry name" value="SIS_Kpsf"/>
</dbReference>
<dbReference type="InterPro" id="IPR001347">
    <property type="entry name" value="SIS_dom"/>
</dbReference>
<protein>
    <submittedName>
        <fullName evidence="2">Arabinose 5-phosphate isomerase KdsD</fullName>
        <ecNumber evidence="2">5.3.1.13</ecNumber>
    </submittedName>
</protein>
<organism evidence="2 3">
    <name type="scientific">Enterococcus durans</name>
    <dbReference type="NCBI Taxonomy" id="53345"/>
    <lineage>
        <taxon>Bacteria</taxon>
        <taxon>Bacillati</taxon>
        <taxon>Bacillota</taxon>
        <taxon>Bacilli</taxon>
        <taxon>Lactobacillales</taxon>
        <taxon>Enterococcaceae</taxon>
        <taxon>Enterococcus</taxon>
    </lineage>
</organism>
<keyword evidence="2" id="KW-0413">Isomerase</keyword>
<dbReference type="GO" id="GO:0019146">
    <property type="term" value="F:arabinose-5-phosphate isomerase activity"/>
    <property type="evidence" value="ECO:0007669"/>
    <property type="project" value="UniProtKB-EC"/>
</dbReference>
<dbReference type="AlphaFoldDB" id="A0A377KNZ4"/>
<dbReference type="CDD" id="cd05014">
    <property type="entry name" value="SIS_Kpsf"/>
    <property type="match status" value="1"/>
</dbReference>
<dbReference type="Gene3D" id="3.40.50.10490">
    <property type="entry name" value="Glucose-6-phosphate isomerase like protein, domain 1"/>
    <property type="match status" value="1"/>
</dbReference>
<evidence type="ECO:0000313" key="2">
    <source>
        <dbReference type="EMBL" id="STP30910.1"/>
    </source>
</evidence>